<feature type="compositionally biased region" description="Pro residues" evidence="1">
    <location>
        <begin position="820"/>
        <end position="830"/>
    </location>
</feature>
<feature type="compositionally biased region" description="Basic and acidic residues" evidence="1">
    <location>
        <begin position="133"/>
        <end position="145"/>
    </location>
</feature>
<dbReference type="Proteomes" id="UP001391051">
    <property type="component" value="Unassembled WGS sequence"/>
</dbReference>
<name>A0ABR1QAY0_9PEZI</name>
<evidence type="ECO:0000259" key="3">
    <source>
        <dbReference type="Pfam" id="PF25289"/>
    </source>
</evidence>
<feature type="region of interest" description="Disordered" evidence="1">
    <location>
        <begin position="315"/>
        <end position="335"/>
    </location>
</feature>
<dbReference type="Pfam" id="PF25289">
    <property type="entry name" value="DUF7877"/>
    <property type="match status" value="1"/>
</dbReference>
<organism evidence="4 5">
    <name type="scientific">Apiospora aurea</name>
    <dbReference type="NCBI Taxonomy" id="335848"/>
    <lineage>
        <taxon>Eukaryota</taxon>
        <taxon>Fungi</taxon>
        <taxon>Dikarya</taxon>
        <taxon>Ascomycota</taxon>
        <taxon>Pezizomycotina</taxon>
        <taxon>Sordariomycetes</taxon>
        <taxon>Xylariomycetidae</taxon>
        <taxon>Amphisphaeriales</taxon>
        <taxon>Apiosporaceae</taxon>
        <taxon>Apiospora</taxon>
    </lineage>
</organism>
<dbReference type="InterPro" id="IPR056687">
    <property type="entry name" value="DUF7785"/>
</dbReference>
<evidence type="ECO:0000313" key="5">
    <source>
        <dbReference type="Proteomes" id="UP001391051"/>
    </source>
</evidence>
<feature type="compositionally biased region" description="Pro residues" evidence="1">
    <location>
        <begin position="755"/>
        <end position="780"/>
    </location>
</feature>
<evidence type="ECO:0000259" key="2">
    <source>
        <dbReference type="Pfam" id="PF25009"/>
    </source>
</evidence>
<accession>A0ABR1QAY0</accession>
<dbReference type="Pfam" id="PF25009">
    <property type="entry name" value="DUF7785"/>
    <property type="match status" value="1"/>
</dbReference>
<feature type="compositionally biased region" description="Low complexity" evidence="1">
    <location>
        <begin position="810"/>
        <end position="819"/>
    </location>
</feature>
<feature type="compositionally biased region" description="Low complexity" evidence="1">
    <location>
        <begin position="19"/>
        <end position="53"/>
    </location>
</feature>
<gene>
    <name evidence="4" type="ORF">PG986_006772</name>
</gene>
<feature type="compositionally biased region" description="Low complexity" evidence="1">
    <location>
        <begin position="1"/>
        <end position="12"/>
    </location>
</feature>
<dbReference type="RefSeq" id="XP_066699106.1">
    <property type="nucleotide sequence ID" value="XM_066842994.1"/>
</dbReference>
<evidence type="ECO:0000256" key="1">
    <source>
        <dbReference type="SAM" id="MobiDB-lite"/>
    </source>
</evidence>
<feature type="region of interest" description="Disordered" evidence="1">
    <location>
        <begin position="616"/>
        <end position="1003"/>
    </location>
</feature>
<reference evidence="4 5" key="1">
    <citation type="submission" date="2023-01" db="EMBL/GenBank/DDBJ databases">
        <title>Analysis of 21 Apiospora genomes using comparative genomics revels a genus with tremendous synthesis potential of carbohydrate active enzymes and secondary metabolites.</title>
        <authorList>
            <person name="Sorensen T."/>
        </authorList>
    </citation>
    <scope>NUCLEOTIDE SEQUENCE [LARGE SCALE GENOMIC DNA]</scope>
    <source>
        <strain evidence="4 5">CBS 24483</strain>
    </source>
</reference>
<feature type="domain" description="DUF7785" evidence="2">
    <location>
        <begin position="502"/>
        <end position="604"/>
    </location>
</feature>
<feature type="compositionally biased region" description="Low complexity" evidence="1">
    <location>
        <begin position="865"/>
        <end position="881"/>
    </location>
</feature>
<evidence type="ECO:0000313" key="4">
    <source>
        <dbReference type="EMBL" id="KAK7951044.1"/>
    </source>
</evidence>
<feature type="region of interest" description="Disordered" evidence="1">
    <location>
        <begin position="114"/>
        <end position="154"/>
    </location>
</feature>
<feature type="compositionally biased region" description="Polar residues" evidence="1">
    <location>
        <begin position="638"/>
        <end position="660"/>
    </location>
</feature>
<dbReference type="EMBL" id="JAQQWE010000005">
    <property type="protein sequence ID" value="KAK7951044.1"/>
    <property type="molecule type" value="Genomic_DNA"/>
</dbReference>
<feature type="compositionally biased region" description="Pro residues" evidence="1">
    <location>
        <begin position="737"/>
        <end position="746"/>
    </location>
</feature>
<feature type="domain" description="DUF7877" evidence="3">
    <location>
        <begin position="99"/>
        <end position="209"/>
    </location>
</feature>
<feature type="region of interest" description="Disordered" evidence="1">
    <location>
        <begin position="1"/>
        <end position="99"/>
    </location>
</feature>
<protein>
    <submittedName>
        <fullName evidence="4">Uncharacterized protein</fullName>
    </submittedName>
</protein>
<sequence>MASPVAAPAAVPNGLSEPSQQQQQQQQQQDSPASQQQDQSQDVDMSDAASQSSVKRKRENSSAAAPDTSESHQNGASSSQSRHDTSAINGTAEPTEADKTAIRDYLLVLESYDTTPSILKRPLPDYDPTQEPSAKRQKGEDDKDNAQPSIADKVASDEYAGLDALVKDIKLAVGDRLAGLQASEAGKAVTSDDGMAANVRAFSKKALELFRREMTYPHPTRDPAILKDQSLASDLHSNSGGNMILSVFGEAPRRHLYSSLQQPVATEEHPDGVIRPLREEGLPTGIKIAHTIPFSFPSAIEKDKKAKTLGELFPAPRNLPSLQPPKAPKSTTKGLQVGWHRPELTEKSKYRLGSYFGQNISAGRWLDYSNAAPPSQIMTKKRERALSLAGTKPSSSDMETSEMEALFRGAFSSFAPSKDDSAAMVSSGLISQTMWWHKVGKRNLDRLLESEMADAVAPEENKDKEIEVPLDEDLINDAIDKWDDRIDPSLGEMCNPKKSDAEQDVDDILQEVSDMIQTLISFQKNRNLSLPSVANQSSRYAADPAQSDMLTSGAPVQPSAEETATYEALKAQLALVIQMLPPYAVARLNSDKLEELNISTKLEIRSDEYQGIMEEDESTARARSVQQTAATPRPVSHRASTSSANLQYSGTQYQGTNRTQMPGPGYYGAQTPARAASGMQRPPQNMPPYTQQRSASTSYRPPNGYPAGANYPPQQYTKPPYNQANTPYGTPTQNRPPYQPQPPYHPMPNSTPQARYPPGPGHQPPYPQPGYPQQQPPPGATPHQAYNPYANGTPNLPPRNISPHIPHQQPPYMQQQPQQPQQPPPPPQQPPAYNHAGTPTRPPSYGGQANMGPNPNHQYYPAAGNSPMPQNNSSQSQHSSQGTAFHTSISPNQVQQAMDQARAKFDAQKNAQKTNAGMRHSMTGQGQQVGAPVGLGGIGLGGARPPVPAGANYASSPSPIHQAASPAIPNHPAPSHMNGNPAGGPQAPSAAVPNGVPVNHQQA</sequence>
<feature type="compositionally biased region" description="Polar residues" evidence="1">
    <location>
        <begin position="882"/>
        <end position="898"/>
    </location>
</feature>
<proteinExistence type="predicted"/>
<dbReference type="InterPro" id="IPR057199">
    <property type="entry name" value="DUF7877"/>
</dbReference>
<feature type="compositionally biased region" description="Polar residues" evidence="1">
    <location>
        <begin position="712"/>
        <end position="729"/>
    </location>
</feature>
<feature type="compositionally biased region" description="Polar residues" evidence="1">
    <location>
        <begin position="71"/>
        <end position="80"/>
    </location>
</feature>
<feature type="compositionally biased region" description="Gly residues" evidence="1">
    <location>
        <begin position="933"/>
        <end position="942"/>
    </location>
</feature>
<dbReference type="GeneID" id="92076056"/>
<keyword evidence="5" id="KW-1185">Reference proteome</keyword>
<feature type="compositionally biased region" description="Polar residues" evidence="1">
    <location>
        <begin position="687"/>
        <end position="700"/>
    </location>
</feature>
<comment type="caution">
    <text evidence="4">The sequence shown here is derived from an EMBL/GenBank/DDBJ whole genome shotgun (WGS) entry which is preliminary data.</text>
</comment>